<keyword evidence="4" id="KW-0479">Metal-binding</keyword>
<keyword evidence="3" id="KW-0762">Sugar transport</keyword>
<dbReference type="RefSeq" id="WP_219779198.1">
    <property type="nucleotide sequence ID" value="NZ_JAHXPT010000005.1"/>
</dbReference>
<dbReference type="PANTHER" id="PTHR30036">
    <property type="entry name" value="D-XYLOSE-BINDING PERIPLASMIC PROTEIN"/>
    <property type="match status" value="1"/>
</dbReference>
<evidence type="ECO:0000256" key="5">
    <source>
        <dbReference type="ARBA" id="ARBA00022729"/>
    </source>
</evidence>
<comment type="subunit">
    <text evidence="8">The ABC transporter complex is composed of one ATP-binding protein (MglA), two transmembrane proteins (MglC) and a solute-binding protein (MglB).</text>
</comment>
<proteinExistence type="predicted"/>
<evidence type="ECO:0000256" key="1">
    <source>
        <dbReference type="ARBA" id="ARBA00004196"/>
    </source>
</evidence>
<evidence type="ECO:0000313" key="12">
    <source>
        <dbReference type="Proteomes" id="UP001519921"/>
    </source>
</evidence>
<evidence type="ECO:0000256" key="9">
    <source>
        <dbReference type="ARBA" id="ARBA00034344"/>
    </source>
</evidence>
<dbReference type="InterPro" id="IPR050555">
    <property type="entry name" value="Bact_Solute-Bind_Prot2"/>
</dbReference>
<comment type="subcellular location">
    <subcellularLocation>
        <location evidence="1">Cell envelope</location>
    </subcellularLocation>
</comment>
<accession>A0ABS7ANY8</accession>
<dbReference type="InterPro" id="IPR044085">
    <property type="entry name" value="MglB-like_PBP1"/>
</dbReference>
<evidence type="ECO:0000256" key="6">
    <source>
        <dbReference type="ARBA" id="ARBA00022764"/>
    </source>
</evidence>
<dbReference type="Proteomes" id="UP001519921">
    <property type="component" value="Unassembled WGS sequence"/>
</dbReference>
<evidence type="ECO:0000313" key="11">
    <source>
        <dbReference type="EMBL" id="MBW6410126.1"/>
    </source>
</evidence>
<dbReference type="InterPro" id="IPR028082">
    <property type="entry name" value="Peripla_BP_I"/>
</dbReference>
<reference evidence="11 12" key="1">
    <citation type="submission" date="2021-07" db="EMBL/GenBank/DDBJ databases">
        <title>Clostridium weizhouense sp. nov., an anaerobic bacterium isolated from activated sludge of Petroleum wastewater.</title>
        <authorList>
            <person name="Li Q."/>
        </authorList>
    </citation>
    <scope>NUCLEOTIDE SEQUENCE [LARGE SCALE GENOMIC DNA]</scope>
    <source>
        <strain evidence="11 12">YB-6</strain>
    </source>
</reference>
<keyword evidence="5" id="KW-0732">Signal</keyword>
<sequence length="363" mass="40754">MGVLKKILTSITALIIILVILVGNSKKVISVTKDSSARQLVNVALIAKDLANDDYLIYICEDFKEIEKKNQGKVKFTCYDSKSNLAIENEIIDRVVKEGVDLILLDATDTKYLQETINKIKIYNIPVIVFNREPLTMEPIKSYAKALYIGTDSKQSGIMQGKILIDAWNANKDLIDRNKDDIMQYIMLQGERHNRVPLERTKYSILTIEEAGIKTEELALVVGQWDLELAKNEIKSLLLRYGNKIEVIIANDDTMALGAIEALQEFGYNNGDKTKTIPVVGVDGVPKARELIEEGIMLGSVVHDPMDLVQALYSVGMNLVNNKNPIEGTEYKLDDTGVAIYIPFRGYIDNINGYVEDKEYTIK</sequence>
<dbReference type="PANTHER" id="PTHR30036:SF2">
    <property type="entry name" value="D-GALACTOSE_METHYL-GALACTOSIDE BINDING PERIPLASMIC PROTEIN MGLB"/>
    <property type="match status" value="1"/>
</dbReference>
<evidence type="ECO:0000256" key="7">
    <source>
        <dbReference type="ARBA" id="ARBA00022837"/>
    </source>
</evidence>
<gene>
    <name evidence="11" type="ORF">KYD98_08470</name>
</gene>
<dbReference type="InterPro" id="IPR025997">
    <property type="entry name" value="SBP_2_dom"/>
</dbReference>
<keyword evidence="2" id="KW-0813">Transport</keyword>
<organism evidence="11 12">
    <name type="scientific">Clostridium weizhouense</name>
    <dbReference type="NCBI Taxonomy" id="2859781"/>
    <lineage>
        <taxon>Bacteria</taxon>
        <taxon>Bacillati</taxon>
        <taxon>Bacillota</taxon>
        <taxon>Clostridia</taxon>
        <taxon>Eubacteriales</taxon>
        <taxon>Clostridiaceae</taxon>
        <taxon>Clostridium</taxon>
    </lineage>
</organism>
<dbReference type="SUPFAM" id="SSF53822">
    <property type="entry name" value="Periplasmic binding protein-like I"/>
    <property type="match status" value="1"/>
</dbReference>
<protein>
    <recommendedName>
        <fullName evidence="9">D-galactose/methyl-galactoside binding periplasmic protein MglB</fullName>
    </recommendedName>
</protein>
<evidence type="ECO:0000256" key="8">
    <source>
        <dbReference type="ARBA" id="ARBA00034323"/>
    </source>
</evidence>
<comment type="caution">
    <text evidence="11">The sequence shown here is derived from an EMBL/GenBank/DDBJ whole genome shotgun (WGS) entry which is preliminary data.</text>
</comment>
<feature type="domain" description="Periplasmic binding protein" evidence="10">
    <location>
        <begin position="43"/>
        <end position="323"/>
    </location>
</feature>
<name>A0ABS7ANY8_9CLOT</name>
<keyword evidence="6" id="KW-0574">Periplasm</keyword>
<evidence type="ECO:0000256" key="4">
    <source>
        <dbReference type="ARBA" id="ARBA00022723"/>
    </source>
</evidence>
<dbReference type="Gene3D" id="3.40.50.2300">
    <property type="match status" value="2"/>
</dbReference>
<evidence type="ECO:0000256" key="3">
    <source>
        <dbReference type="ARBA" id="ARBA00022597"/>
    </source>
</evidence>
<dbReference type="CDD" id="cd01539">
    <property type="entry name" value="PBP1_GGBP"/>
    <property type="match status" value="1"/>
</dbReference>
<dbReference type="Pfam" id="PF13407">
    <property type="entry name" value="Peripla_BP_4"/>
    <property type="match status" value="1"/>
</dbReference>
<keyword evidence="7" id="KW-0106">Calcium</keyword>
<evidence type="ECO:0000259" key="10">
    <source>
        <dbReference type="Pfam" id="PF13407"/>
    </source>
</evidence>
<evidence type="ECO:0000256" key="2">
    <source>
        <dbReference type="ARBA" id="ARBA00022448"/>
    </source>
</evidence>
<keyword evidence="12" id="KW-1185">Reference proteome</keyword>
<dbReference type="EMBL" id="JAHXPT010000005">
    <property type="protein sequence ID" value="MBW6410126.1"/>
    <property type="molecule type" value="Genomic_DNA"/>
</dbReference>